<sequence length="728" mass="81302">MVKGVKINSVLMALSLAGFVNPTSWAFGDEAAALAEWQAFLNQQTELVTRTKLNADYVPGSITVLHGETLVMNGARILADALALAPNFDMQINLLGQRVIVMRGVGAAFSNSSVKVMLDGVNTVHASQGFAQTLLHMPIEQIERIEIIRGAATVVHGDDAVAGVINIITHDSAQAHLATGSKGYRSASITQGSEFGSGRLRLNLSAWGHGATGVRAEGDAVTVSGFEQYSSAPGRVNNQRAFEQLQLGWHNETTQLNFAYNRLRTGDFYGVIEFLPPSSDRYAQNYEDYLIRLNHEESVTPNLRSVTQLSLGQLSYELDTLYVPKTFIGTDFDDASARGFSDFIYRQTYLNQVREQQVQLEQQFVYDVSDTHRLLLGFDVRWVEITHANAKGIQNKDQDAHENVRARLGSTGDRHYRLAMFLQDEWRISPTFTLTSGLRLQQQWLNYTDRSKDNDKMTNPWQELEVRQVTPKLAAVWQVAPSHILKAQFSQSHVTPPIGQVTYVGNLANTAIRPEAAKTDHYELGYIYAGPVHTQRITFYHSEFDQLTHGTNYFHYFRPLSASGFGQEDYPGMRQIRARGIEWDSDFRFGYRWRGFASVSFNHTDDLAGNAVVGSRPYLGNLGLDYRLSDAIHLAGNVSYGGAMAIEPYDDRERFASYWVWNLAANYNLPKTGWRARFVVNNLTDVAVASPSPINIDLSGLAEKPTAPYAAGYLSPGRQFTLSLDYQF</sequence>
<dbReference type="InterPro" id="IPR000531">
    <property type="entry name" value="Beta-barrel_TonB"/>
</dbReference>
<protein>
    <submittedName>
        <fullName evidence="17">TonB-dependent receptor</fullName>
    </submittedName>
</protein>
<dbReference type="GO" id="GO:0015344">
    <property type="term" value="F:siderophore uptake transmembrane transporter activity"/>
    <property type="evidence" value="ECO:0007669"/>
    <property type="project" value="TreeGrafter"/>
</dbReference>
<keyword evidence="8 11" id="KW-0472">Membrane</keyword>
<feature type="signal peptide" evidence="14">
    <location>
        <begin position="1"/>
        <end position="26"/>
    </location>
</feature>
<dbReference type="InterPro" id="IPR036942">
    <property type="entry name" value="Beta-barrel_TonB_sf"/>
</dbReference>
<dbReference type="GO" id="GO:0009279">
    <property type="term" value="C:cell outer membrane"/>
    <property type="evidence" value="ECO:0007669"/>
    <property type="project" value="UniProtKB-SubCell"/>
</dbReference>
<feature type="domain" description="TonB-dependent receptor plug" evidence="16">
    <location>
        <begin position="58"/>
        <end position="164"/>
    </location>
</feature>
<dbReference type="PROSITE" id="PS01156">
    <property type="entry name" value="TONB_DEPENDENT_REC_2"/>
    <property type="match status" value="1"/>
</dbReference>
<dbReference type="Proteomes" id="UP000009232">
    <property type="component" value="Chromosome"/>
</dbReference>
<dbReference type="eggNOG" id="COG4771">
    <property type="taxonomic scope" value="Bacteria"/>
</dbReference>
<keyword evidence="4 11" id="KW-1134">Transmembrane beta strand</keyword>
<evidence type="ECO:0000256" key="5">
    <source>
        <dbReference type="ARBA" id="ARBA00022692"/>
    </source>
</evidence>
<evidence type="ECO:0000256" key="14">
    <source>
        <dbReference type="SAM" id="SignalP"/>
    </source>
</evidence>
<dbReference type="InterPro" id="IPR039426">
    <property type="entry name" value="TonB-dep_rcpt-like"/>
</dbReference>
<dbReference type="Gene3D" id="2.170.130.10">
    <property type="entry name" value="TonB-dependent receptor, plug domain"/>
    <property type="match status" value="1"/>
</dbReference>
<evidence type="ECO:0000256" key="2">
    <source>
        <dbReference type="ARBA" id="ARBA00008143"/>
    </source>
</evidence>
<evidence type="ECO:0000256" key="8">
    <source>
        <dbReference type="ARBA" id="ARBA00023136"/>
    </source>
</evidence>
<dbReference type="PANTHER" id="PTHR30069">
    <property type="entry name" value="TONB-DEPENDENT OUTER MEMBRANE RECEPTOR"/>
    <property type="match status" value="1"/>
</dbReference>
<comment type="subcellular location">
    <subcellularLocation>
        <location evidence="1 11">Cell outer membrane</location>
        <topology evidence="1 11">Multi-pass membrane protein</topology>
    </subcellularLocation>
</comment>
<evidence type="ECO:0000256" key="12">
    <source>
        <dbReference type="PROSITE-ProRule" id="PRU10144"/>
    </source>
</evidence>
<reference evidence="17 18" key="1">
    <citation type="submission" date="2011-05" db="EMBL/GenBank/DDBJ databases">
        <title>Complete sequence of Thioalkalimicrobium cyclicum ALM1.</title>
        <authorList>
            <consortium name="US DOE Joint Genome Institute"/>
            <person name="Lucas S."/>
            <person name="Han J."/>
            <person name="Lapidus A."/>
            <person name="Cheng J.-F."/>
            <person name="Goodwin L."/>
            <person name="Pitluck S."/>
            <person name="Peters L."/>
            <person name="Mikhailova N."/>
            <person name="Davenport K."/>
            <person name="Han C."/>
            <person name="Tapia R."/>
            <person name="Land M."/>
            <person name="Hauser L."/>
            <person name="Kyrpides N."/>
            <person name="Ivanova N."/>
            <person name="Pagani I."/>
            <person name="Kappler U."/>
            <person name="Woyke T."/>
        </authorList>
    </citation>
    <scope>NUCLEOTIDE SEQUENCE [LARGE SCALE GENOMIC DNA]</scope>
    <source>
        <strain evidence="18">DSM 14477 / JCM 11371 / ALM1</strain>
    </source>
</reference>
<keyword evidence="6 14" id="KW-0732">Signal</keyword>
<keyword evidence="9 17" id="KW-0675">Receptor</keyword>
<accession>F6DAP5</accession>
<dbReference type="SUPFAM" id="SSF56935">
    <property type="entry name" value="Porins"/>
    <property type="match status" value="1"/>
</dbReference>
<dbReference type="InterPro" id="IPR012910">
    <property type="entry name" value="Plug_dom"/>
</dbReference>
<evidence type="ECO:0000256" key="3">
    <source>
        <dbReference type="ARBA" id="ARBA00022448"/>
    </source>
</evidence>
<evidence type="ECO:0000256" key="11">
    <source>
        <dbReference type="PROSITE-ProRule" id="PRU01360"/>
    </source>
</evidence>
<dbReference type="Gene3D" id="2.40.170.20">
    <property type="entry name" value="TonB-dependent receptor, beta-barrel domain"/>
    <property type="match status" value="1"/>
</dbReference>
<dbReference type="AlphaFoldDB" id="F6DAP5"/>
<evidence type="ECO:0000259" key="16">
    <source>
        <dbReference type="Pfam" id="PF07715"/>
    </source>
</evidence>
<evidence type="ECO:0000256" key="7">
    <source>
        <dbReference type="ARBA" id="ARBA00023077"/>
    </source>
</evidence>
<dbReference type="PANTHER" id="PTHR30069:SF29">
    <property type="entry name" value="HEMOGLOBIN AND HEMOGLOBIN-HAPTOGLOBIN-BINDING PROTEIN 1-RELATED"/>
    <property type="match status" value="1"/>
</dbReference>
<evidence type="ECO:0000256" key="9">
    <source>
        <dbReference type="ARBA" id="ARBA00023170"/>
    </source>
</evidence>
<keyword evidence="5 11" id="KW-0812">Transmembrane</keyword>
<dbReference type="STRING" id="717773.Thicy_0362"/>
<keyword evidence="10 11" id="KW-0998">Cell outer membrane</keyword>
<feature type="domain" description="TonB-dependent receptor-like beta-barrel" evidence="15">
    <location>
        <begin position="247"/>
        <end position="683"/>
    </location>
</feature>
<dbReference type="KEGG" id="tcy:Thicy_0362"/>
<keyword evidence="3 11" id="KW-0813">Transport</keyword>
<dbReference type="InterPro" id="IPR010917">
    <property type="entry name" value="TonB_rcpt_CS"/>
</dbReference>
<keyword evidence="7 13" id="KW-0798">TonB box</keyword>
<feature type="short sequence motif" description="TonB C-terminal box" evidence="12">
    <location>
        <begin position="711"/>
        <end position="728"/>
    </location>
</feature>
<evidence type="ECO:0000256" key="6">
    <source>
        <dbReference type="ARBA" id="ARBA00022729"/>
    </source>
</evidence>
<dbReference type="Pfam" id="PF07715">
    <property type="entry name" value="Plug"/>
    <property type="match status" value="1"/>
</dbReference>
<evidence type="ECO:0000313" key="17">
    <source>
        <dbReference type="EMBL" id="AEG31138.1"/>
    </source>
</evidence>
<evidence type="ECO:0000256" key="13">
    <source>
        <dbReference type="RuleBase" id="RU003357"/>
    </source>
</evidence>
<evidence type="ECO:0000256" key="10">
    <source>
        <dbReference type="ARBA" id="ARBA00023237"/>
    </source>
</evidence>
<organism evidence="17 18">
    <name type="scientific">Thiomicrospira cyclica (strain DSM 14477 / JCM 11371 / ALM1)</name>
    <name type="common">Thioalkalimicrobium cyclicum</name>
    <dbReference type="NCBI Taxonomy" id="717773"/>
    <lineage>
        <taxon>Bacteria</taxon>
        <taxon>Pseudomonadati</taxon>
        <taxon>Pseudomonadota</taxon>
        <taxon>Gammaproteobacteria</taxon>
        <taxon>Thiotrichales</taxon>
        <taxon>Piscirickettsiaceae</taxon>
        <taxon>Thiomicrospira</taxon>
    </lineage>
</organism>
<name>F6DAP5_THICA</name>
<evidence type="ECO:0000256" key="1">
    <source>
        <dbReference type="ARBA" id="ARBA00004571"/>
    </source>
</evidence>
<dbReference type="EMBL" id="CP002776">
    <property type="protein sequence ID" value="AEG31138.1"/>
    <property type="molecule type" value="Genomic_DNA"/>
</dbReference>
<gene>
    <name evidence="17" type="ordered locus">Thicy_0362</name>
</gene>
<evidence type="ECO:0000259" key="15">
    <source>
        <dbReference type="Pfam" id="PF00593"/>
    </source>
</evidence>
<dbReference type="PROSITE" id="PS52016">
    <property type="entry name" value="TONB_DEPENDENT_REC_3"/>
    <property type="match status" value="1"/>
</dbReference>
<keyword evidence="18" id="KW-1185">Reference proteome</keyword>
<evidence type="ECO:0000313" key="18">
    <source>
        <dbReference type="Proteomes" id="UP000009232"/>
    </source>
</evidence>
<dbReference type="HOGENOM" id="CLU_008287_18_0_6"/>
<evidence type="ECO:0000256" key="4">
    <source>
        <dbReference type="ARBA" id="ARBA00022452"/>
    </source>
</evidence>
<dbReference type="GO" id="GO:0044718">
    <property type="term" value="P:siderophore transmembrane transport"/>
    <property type="evidence" value="ECO:0007669"/>
    <property type="project" value="TreeGrafter"/>
</dbReference>
<dbReference type="InterPro" id="IPR037066">
    <property type="entry name" value="Plug_dom_sf"/>
</dbReference>
<proteinExistence type="inferred from homology"/>
<comment type="similarity">
    <text evidence="2">Belongs to the TonB-dependent receptor family. Hemoglobin/haptoglobin binding protein subfamily.</text>
</comment>
<feature type="chain" id="PRO_5003333127" evidence="14">
    <location>
        <begin position="27"/>
        <end position="728"/>
    </location>
</feature>
<dbReference type="Pfam" id="PF00593">
    <property type="entry name" value="TonB_dep_Rec_b-barrel"/>
    <property type="match status" value="1"/>
</dbReference>